<evidence type="ECO:0000256" key="2">
    <source>
        <dbReference type="ARBA" id="ARBA00022679"/>
    </source>
</evidence>
<dbReference type="Proteomes" id="UP000048926">
    <property type="component" value="Unassembled WGS sequence"/>
</dbReference>
<dbReference type="STRING" id="187304.B0E33_14245"/>
<evidence type="ECO:0000256" key="1">
    <source>
        <dbReference type="ARBA" id="ARBA00022603"/>
    </source>
</evidence>
<keyword evidence="5" id="KW-1185">Reference proteome</keyword>
<dbReference type="EMBL" id="CXST01000003">
    <property type="protein sequence ID" value="CTQ46074.1"/>
    <property type="molecule type" value="Genomic_DNA"/>
</dbReference>
<dbReference type="OrthoDB" id="213472at2"/>
<protein>
    <submittedName>
        <fullName evidence="4">tRNA (Cmo5U34)-methyltransferase</fullName>
        <ecNumber evidence="4">2.1.1.-</ecNumber>
    </submittedName>
</protein>
<evidence type="ECO:0000313" key="4">
    <source>
        <dbReference type="EMBL" id="CTQ46074.1"/>
    </source>
</evidence>
<name>A0A0M6Y8M8_9HYPH</name>
<dbReference type="PANTHER" id="PTHR43861:SF1">
    <property type="entry name" value="TRANS-ACONITATE 2-METHYLTRANSFERASE"/>
    <property type="match status" value="1"/>
</dbReference>
<dbReference type="Pfam" id="PF13649">
    <property type="entry name" value="Methyltransf_25"/>
    <property type="match status" value="1"/>
</dbReference>
<keyword evidence="1 4" id="KW-0489">Methyltransferase</keyword>
<dbReference type="PANTHER" id="PTHR43861">
    <property type="entry name" value="TRANS-ACONITATE 2-METHYLTRANSFERASE-RELATED"/>
    <property type="match status" value="1"/>
</dbReference>
<evidence type="ECO:0000259" key="3">
    <source>
        <dbReference type="Pfam" id="PF13649"/>
    </source>
</evidence>
<accession>A0A0M6Y8M8</accession>
<dbReference type="SUPFAM" id="SSF53335">
    <property type="entry name" value="S-adenosyl-L-methionine-dependent methyltransferases"/>
    <property type="match status" value="1"/>
</dbReference>
<dbReference type="CDD" id="cd02440">
    <property type="entry name" value="AdoMet_MTases"/>
    <property type="match status" value="1"/>
</dbReference>
<keyword evidence="2 4" id="KW-0808">Transferase</keyword>
<sequence>MSLFSGAASIAGYAERTARLVPGLADMHKMSGLLLAERAPSDGTILVLGAGGGVELKAFARMQPDWRFLGVDPSADMLEKAQEHLGPLGARVSLLEGYIQDAPERQFDGAACLLTLHFLDREERLKTLSGLRQRLKPGAAFVSVHHSFPTDPAGKDRWLARYAAFSTLSGTSRSLTENGMAAMKERLPVLTPEQDADLLRQAGFVDVETFYTAFTFRGWVATAG</sequence>
<feature type="domain" description="Methyltransferase" evidence="3">
    <location>
        <begin position="45"/>
        <end position="138"/>
    </location>
</feature>
<dbReference type="InterPro" id="IPR041698">
    <property type="entry name" value="Methyltransf_25"/>
</dbReference>
<dbReference type="Gene3D" id="3.40.50.150">
    <property type="entry name" value="Vaccinia Virus protein VP39"/>
    <property type="match status" value="1"/>
</dbReference>
<reference evidence="5" key="1">
    <citation type="submission" date="2015-07" db="EMBL/GenBank/DDBJ databases">
        <authorList>
            <person name="Rodrigo-Torres Lidia"/>
            <person name="Arahal R.David."/>
        </authorList>
    </citation>
    <scope>NUCLEOTIDE SEQUENCE [LARGE SCALE GENOMIC DNA]</scope>
    <source>
        <strain evidence="5">CECT 4801</strain>
    </source>
</reference>
<dbReference type="GO" id="GO:0008168">
    <property type="term" value="F:methyltransferase activity"/>
    <property type="evidence" value="ECO:0007669"/>
    <property type="project" value="UniProtKB-KW"/>
</dbReference>
<dbReference type="AlphaFoldDB" id="A0A0M6Y8M8"/>
<proteinExistence type="predicted"/>
<evidence type="ECO:0000313" key="5">
    <source>
        <dbReference type="Proteomes" id="UP000048926"/>
    </source>
</evidence>
<dbReference type="InterPro" id="IPR029063">
    <property type="entry name" value="SAM-dependent_MTases_sf"/>
</dbReference>
<dbReference type="RefSeq" id="WP_055659781.1">
    <property type="nucleotide sequence ID" value="NZ_CXST01000003.1"/>
</dbReference>
<organism evidence="4 5">
    <name type="scientific">Roseibium aggregatum</name>
    <dbReference type="NCBI Taxonomy" id="187304"/>
    <lineage>
        <taxon>Bacteria</taxon>
        <taxon>Pseudomonadati</taxon>
        <taxon>Pseudomonadota</taxon>
        <taxon>Alphaproteobacteria</taxon>
        <taxon>Hyphomicrobiales</taxon>
        <taxon>Stappiaceae</taxon>
        <taxon>Roseibium</taxon>
    </lineage>
</organism>
<gene>
    <name evidence="4" type="primary">cmoA_2</name>
    <name evidence="4" type="ORF">LAL4801_04530</name>
</gene>
<dbReference type="EC" id="2.1.1.-" evidence="4"/>
<dbReference type="GO" id="GO:0032259">
    <property type="term" value="P:methylation"/>
    <property type="evidence" value="ECO:0007669"/>
    <property type="project" value="UniProtKB-KW"/>
</dbReference>